<dbReference type="GO" id="GO:0031623">
    <property type="term" value="P:receptor internalization"/>
    <property type="evidence" value="ECO:0007669"/>
    <property type="project" value="TreeGrafter"/>
</dbReference>
<dbReference type="SUPFAM" id="SSF57903">
    <property type="entry name" value="FYVE/PHD zinc finger"/>
    <property type="match status" value="1"/>
</dbReference>
<dbReference type="PROSITE" id="PS50178">
    <property type="entry name" value="ZF_FYVE"/>
    <property type="match status" value="1"/>
</dbReference>
<dbReference type="Gene3D" id="1.20.5.1940">
    <property type="match status" value="1"/>
</dbReference>
<dbReference type="InterPro" id="IPR013083">
    <property type="entry name" value="Znf_RING/FYVE/PHD"/>
</dbReference>
<accession>A0A8C5UCD6</accession>
<dbReference type="FunFam" id="1.20.5.1940:FF:000003">
    <property type="entry name" value="Hepatocyte growth factor-regulated tyrosine kinase substrate"/>
    <property type="match status" value="1"/>
</dbReference>
<keyword evidence="4" id="KW-0479">Metal-binding</keyword>
<evidence type="ECO:0000313" key="11">
    <source>
        <dbReference type="Ensembl" id="ENSMCSP00000019692.1"/>
    </source>
</evidence>
<evidence type="ECO:0000256" key="9">
    <source>
        <dbReference type="SAM" id="MobiDB-lite"/>
    </source>
</evidence>
<proteinExistence type="predicted"/>
<evidence type="ECO:0000256" key="4">
    <source>
        <dbReference type="ARBA" id="ARBA00022723"/>
    </source>
</evidence>
<dbReference type="InterPro" id="IPR003903">
    <property type="entry name" value="UIM_dom"/>
</dbReference>
<evidence type="ECO:0000259" key="10">
    <source>
        <dbReference type="PROSITE" id="PS50178"/>
    </source>
</evidence>
<reference evidence="11" key="2">
    <citation type="submission" date="2025-09" db="UniProtKB">
        <authorList>
            <consortium name="Ensembl"/>
        </authorList>
    </citation>
    <scope>IDENTIFICATION</scope>
</reference>
<dbReference type="Gene3D" id="3.30.40.10">
    <property type="entry name" value="Zinc/RING finger domain, C3HC4 (zinc finger)"/>
    <property type="match status" value="1"/>
</dbReference>
<comment type="subcellular location">
    <subcellularLocation>
        <location evidence="1">Cytoplasm</location>
    </subcellularLocation>
</comment>
<dbReference type="Ensembl" id="ENSMCST00000020191.1">
    <property type="protein sequence ID" value="ENSMCSP00000019692.1"/>
    <property type="gene ID" value="ENSMCSG00000013618.1"/>
</dbReference>
<feature type="compositionally biased region" description="Low complexity" evidence="9">
    <location>
        <begin position="839"/>
        <end position="853"/>
    </location>
</feature>
<dbReference type="AlphaFoldDB" id="A0A8C5UCD6"/>
<dbReference type="InterPro" id="IPR017073">
    <property type="entry name" value="HGS/VPS27"/>
</dbReference>
<dbReference type="GO" id="GO:0008270">
    <property type="term" value="F:zinc ion binding"/>
    <property type="evidence" value="ECO:0007669"/>
    <property type="project" value="UniProtKB-KW"/>
</dbReference>
<keyword evidence="12" id="KW-1185">Reference proteome</keyword>
<keyword evidence="3" id="KW-0597">Phosphoprotein</keyword>
<dbReference type="CDD" id="cd21387">
    <property type="entry name" value="GAT_Hrs"/>
    <property type="match status" value="1"/>
</dbReference>
<evidence type="ECO:0000256" key="1">
    <source>
        <dbReference type="ARBA" id="ARBA00004496"/>
    </source>
</evidence>
<feature type="region of interest" description="Disordered" evidence="9">
    <location>
        <begin position="367"/>
        <end position="389"/>
    </location>
</feature>
<dbReference type="FunFam" id="3.30.40.10:FF:000028">
    <property type="entry name" value="Putative hepatocyte growth factor-regulated tyrosine kinase substrate"/>
    <property type="match status" value="1"/>
</dbReference>
<dbReference type="SMART" id="SM00064">
    <property type="entry name" value="FYVE"/>
    <property type="match status" value="1"/>
</dbReference>
<keyword evidence="8" id="KW-0175">Coiled coil</keyword>
<dbReference type="CDD" id="cd15720">
    <property type="entry name" value="FYVE_Hrs"/>
    <property type="match status" value="1"/>
</dbReference>
<dbReference type="PANTHER" id="PTHR46275">
    <property type="entry name" value="HEPATOCYTE GROWTH FACTOR-REGULATED TYROSINE KINASE SUBSTRATE"/>
    <property type="match status" value="1"/>
</dbReference>
<protein>
    <submittedName>
        <fullName evidence="11">Hepatocyte growth factor-regulated tyrosine kinase substrate</fullName>
    </submittedName>
</protein>
<keyword evidence="5 7" id="KW-0863">Zinc-finger</keyword>
<evidence type="ECO:0000313" key="12">
    <source>
        <dbReference type="Proteomes" id="UP000694560"/>
    </source>
</evidence>
<dbReference type="GO" id="GO:0043130">
    <property type="term" value="F:ubiquitin binding"/>
    <property type="evidence" value="ECO:0007669"/>
    <property type="project" value="TreeGrafter"/>
</dbReference>
<dbReference type="InterPro" id="IPR024641">
    <property type="entry name" value="HRS_helical"/>
</dbReference>
<evidence type="ECO:0000256" key="2">
    <source>
        <dbReference type="ARBA" id="ARBA00022490"/>
    </source>
</evidence>
<dbReference type="Proteomes" id="UP000694560">
    <property type="component" value="Unplaced"/>
</dbReference>
<keyword evidence="6" id="KW-0862">Zinc</keyword>
<name>A0A8C5UCD6_9PASS</name>
<feature type="domain" description="FYVE-type" evidence="10">
    <location>
        <begin position="290"/>
        <end position="350"/>
    </location>
</feature>
<evidence type="ECO:0000256" key="8">
    <source>
        <dbReference type="SAM" id="Coils"/>
    </source>
</evidence>
<feature type="region of interest" description="Disordered" evidence="9">
    <location>
        <begin position="839"/>
        <end position="883"/>
    </location>
</feature>
<evidence type="ECO:0000256" key="7">
    <source>
        <dbReference type="PROSITE-ProRule" id="PRU00091"/>
    </source>
</evidence>
<evidence type="ECO:0000256" key="6">
    <source>
        <dbReference type="ARBA" id="ARBA00022833"/>
    </source>
</evidence>
<feature type="coiled-coil region" evidence="8">
    <location>
        <begin position="585"/>
        <end position="668"/>
    </location>
</feature>
<dbReference type="PROSITE" id="PS50330">
    <property type="entry name" value="UIM"/>
    <property type="match status" value="1"/>
</dbReference>
<keyword evidence="2" id="KW-0963">Cytoplasm</keyword>
<dbReference type="PANTHER" id="PTHR46275:SF1">
    <property type="entry name" value="HEPATOCYTE GROWTH FACTOR-REGULATED TYROSINE KINASE SUBSTRATE"/>
    <property type="match status" value="1"/>
</dbReference>
<evidence type="ECO:0000256" key="5">
    <source>
        <dbReference type="ARBA" id="ARBA00022771"/>
    </source>
</evidence>
<dbReference type="InterPro" id="IPR011011">
    <property type="entry name" value="Znf_FYVE_PHD"/>
</dbReference>
<dbReference type="Pfam" id="PF12210">
    <property type="entry name" value="Hrs_helical"/>
    <property type="match status" value="1"/>
</dbReference>
<evidence type="ECO:0000256" key="3">
    <source>
        <dbReference type="ARBA" id="ARBA00022553"/>
    </source>
</evidence>
<dbReference type="GO" id="GO:0032456">
    <property type="term" value="P:endocytic recycling"/>
    <property type="evidence" value="ECO:0007669"/>
    <property type="project" value="TreeGrafter"/>
</dbReference>
<feature type="compositionally biased region" description="Pro residues" evidence="9">
    <location>
        <begin position="854"/>
        <end position="870"/>
    </location>
</feature>
<dbReference type="Pfam" id="PF01363">
    <property type="entry name" value="FYVE"/>
    <property type="match status" value="1"/>
</dbReference>
<dbReference type="GO" id="GO:0005769">
    <property type="term" value="C:early endosome"/>
    <property type="evidence" value="ECO:0007669"/>
    <property type="project" value="TreeGrafter"/>
</dbReference>
<reference evidence="11" key="1">
    <citation type="submission" date="2025-08" db="UniProtKB">
        <authorList>
            <consortium name="Ensembl"/>
        </authorList>
    </citation>
    <scope>IDENTIFICATION</scope>
</reference>
<organism evidence="11 12">
    <name type="scientific">Malurus cyaneus samueli</name>
    <dbReference type="NCBI Taxonomy" id="2593467"/>
    <lineage>
        <taxon>Eukaryota</taxon>
        <taxon>Metazoa</taxon>
        <taxon>Chordata</taxon>
        <taxon>Craniata</taxon>
        <taxon>Vertebrata</taxon>
        <taxon>Euteleostomi</taxon>
        <taxon>Archelosauria</taxon>
        <taxon>Archosauria</taxon>
        <taxon>Dinosauria</taxon>
        <taxon>Saurischia</taxon>
        <taxon>Theropoda</taxon>
        <taxon>Coelurosauria</taxon>
        <taxon>Aves</taxon>
        <taxon>Neognathae</taxon>
        <taxon>Neoaves</taxon>
        <taxon>Telluraves</taxon>
        <taxon>Australaves</taxon>
        <taxon>Passeriformes</taxon>
        <taxon>Meliphagoidea</taxon>
        <taxon>Maluridae</taxon>
        <taxon>Malurus</taxon>
    </lineage>
</organism>
<dbReference type="InterPro" id="IPR000306">
    <property type="entry name" value="Znf_FYVE"/>
</dbReference>
<sequence>MGQAQNWDCPVVPELGLSSGPRTGIVQWSQNWDCPVVPELGLSSGPRTGTAQWSQNWDCPVVPELGLPSGPRTGIVQWSQNWDCPVVPELGLPSGPRTGIAQWSQNWDCPVVPELGLPSGPRTGIAQWPQNWDCPVVPELGLPSGPRTGIAQWSQNWDCPVVPELGLPSGPRTGIAQWPQNWDCPVAPELGLPSGPRTGIALLWGSSTSGLAGSPEKQELLLCIGRLAQSASGRDLLWGSSSQSFVRAPGIGPHSHFLVVLESISCPTGHVFPEFKESDAMFAAERAPDWVDAEECHRCRVQFGVVTRKHHCRACGQIFCGKCSSKYSTIPKFGIEKEVRVCEPCYEHLNKKTEGKAAATSELPPEYLTSPLSQQSQLPPKRDETALQEEEELQLAIALSQSEAEEKERMRQKTTYSMYPKAEPTPVTSSAPPVSTLYSPPVNSSAPLAEDIDPELARYLNRNYWEKKQEEVRKSPTPSAPLSLTEPVVQPGEAHPVAAEWLPHPSFQQQYQNGESEENHEQFLKALQNAVTTFVNRMKSNHMRGRSITNDSAVLSLFQSINNMHPQLLELLNQLDERRLYYEGLQDKLAQIRDARGALNALREEHQEKLRRAAEEAERQRQIQLAQKLEIMRQKKQEYLEMQRQLAIQRLQEQEKERQLRLEQQKQTIQMRAQMPAFSLPYAQLQAMPAASGVIYQPSGPTSFPGTFSPAGSVEGSPMHSVYMNQAAQGGTGPYAAMPVTGTDPGMVNAYMYQPGTSAGQGPQQGPAVPTTTPAYSSYQPTPTQGYQTAASQSQSIPAISQAPQSGTMGYMGSQSVSMGYQPYNMQVSTPCACPWPRAQDPVLPPLLQVAPAGGPPQQQPPPAPAPGQQPPGSGEAQLISFD</sequence>
<dbReference type="InterPro" id="IPR017455">
    <property type="entry name" value="Znf_FYVE-rel"/>
</dbReference>